<keyword evidence="2" id="KW-0227">DNA damage</keyword>
<feature type="compositionally biased region" description="Polar residues" evidence="4">
    <location>
        <begin position="257"/>
        <end position="270"/>
    </location>
</feature>
<feature type="compositionally biased region" description="Polar residues" evidence="4">
    <location>
        <begin position="118"/>
        <end position="132"/>
    </location>
</feature>
<dbReference type="HOGENOM" id="CLU_497025_0_0_1"/>
<dbReference type="InterPro" id="IPR013882">
    <property type="entry name" value="Ctp1_C"/>
</dbReference>
<dbReference type="eggNOG" id="ENOG502S92Z">
    <property type="taxonomic scope" value="Eukaryota"/>
</dbReference>
<feature type="compositionally biased region" description="Basic and acidic residues" evidence="4">
    <location>
        <begin position="52"/>
        <end position="83"/>
    </location>
</feature>
<evidence type="ECO:0000313" key="6">
    <source>
        <dbReference type="EMBL" id="EGG12828.1"/>
    </source>
</evidence>
<feature type="compositionally biased region" description="Basic and acidic residues" evidence="4">
    <location>
        <begin position="314"/>
        <end position="349"/>
    </location>
</feature>
<feature type="compositionally biased region" description="Basic and acidic residues" evidence="4">
    <location>
        <begin position="166"/>
        <end position="185"/>
    </location>
</feature>
<evidence type="ECO:0000259" key="5">
    <source>
        <dbReference type="Pfam" id="PF08573"/>
    </source>
</evidence>
<dbReference type="EMBL" id="GL883090">
    <property type="protein sequence ID" value="EGG12828.1"/>
    <property type="molecule type" value="Genomic_DNA"/>
</dbReference>
<dbReference type="OrthoDB" id="5801062at2759"/>
<dbReference type="Proteomes" id="UP000001072">
    <property type="component" value="Unassembled WGS sequence"/>
</dbReference>
<dbReference type="InterPro" id="IPR033316">
    <property type="entry name" value="RBBP8-like"/>
</dbReference>
<feature type="domain" description="DNA endonuclease activator Ctp1 C-terminal" evidence="5">
    <location>
        <begin position="451"/>
        <end position="485"/>
    </location>
</feature>
<dbReference type="AlphaFoldDB" id="F4R4L4"/>
<dbReference type="GeneID" id="18934404"/>
<dbReference type="PANTHER" id="PTHR15107:SF0">
    <property type="entry name" value="DNA ENDONUCLEASE ACTIVATOR CTP1 C-TERMINAL DOMAIN-CONTAINING PROTEIN"/>
    <property type="match status" value="1"/>
</dbReference>
<protein>
    <recommendedName>
        <fullName evidence="5">DNA endonuclease activator Ctp1 C-terminal domain-containing protein</fullName>
    </recommendedName>
</protein>
<comment type="subcellular location">
    <subcellularLocation>
        <location evidence="1">Nucleus</location>
    </subcellularLocation>
</comment>
<feature type="compositionally biased region" description="Polar residues" evidence="4">
    <location>
        <begin position="239"/>
        <end position="251"/>
    </location>
</feature>
<reference evidence="7" key="1">
    <citation type="journal article" date="2011" name="Proc. Natl. Acad. Sci. U.S.A.">
        <title>Obligate biotrophy features unraveled by the genomic analysis of rust fungi.</title>
        <authorList>
            <person name="Duplessis S."/>
            <person name="Cuomo C.A."/>
            <person name="Lin Y.-C."/>
            <person name="Aerts A."/>
            <person name="Tisserant E."/>
            <person name="Veneault-Fourrey C."/>
            <person name="Joly D.L."/>
            <person name="Hacquard S."/>
            <person name="Amselem J."/>
            <person name="Cantarel B.L."/>
            <person name="Chiu R."/>
            <person name="Coutinho P.M."/>
            <person name="Feau N."/>
            <person name="Field M."/>
            <person name="Frey P."/>
            <person name="Gelhaye E."/>
            <person name="Goldberg J."/>
            <person name="Grabherr M.G."/>
            <person name="Kodira C.D."/>
            <person name="Kohler A."/>
            <person name="Kuees U."/>
            <person name="Lindquist E.A."/>
            <person name="Lucas S.M."/>
            <person name="Mago R."/>
            <person name="Mauceli E."/>
            <person name="Morin E."/>
            <person name="Murat C."/>
            <person name="Pangilinan J.L."/>
            <person name="Park R."/>
            <person name="Pearson M."/>
            <person name="Quesneville H."/>
            <person name="Rouhier N."/>
            <person name="Sakthikumar S."/>
            <person name="Salamov A.A."/>
            <person name="Schmutz J."/>
            <person name="Selles B."/>
            <person name="Shapiro H."/>
            <person name="Tanguay P."/>
            <person name="Tuskan G.A."/>
            <person name="Henrissat B."/>
            <person name="Van de Peer Y."/>
            <person name="Rouze P."/>
            <person name="Ellis J.G."/>
            <person name="Dodds P.N."/>
            <person name="Schein J.E."/>
            <person name="Zhong S."/>
            <person name="Hamelin R.C."/>
            <person name="Grigoriev I.V."/>
            <person name="Szabo L.J."/>
            <person name="Martin F."/>
        </authorList>
    </citation>
    <scope>NUCLEOTIDE SEQUENCE [LARGE SCALE GENOMIC DNA]</scope>
    <source>
        <strain evidence="7">98AG31 / pathotype 3-4-7</strain>
    </source>
</reference>
<evidence type="ECO:0000256" key="4">
    <source>
        <dbReference type="SAM" id="MobiDB-lite"/>
    </source>
</evidence>
<feature type="compositionally biased region" description="Polar residues" evidence="4">
    <location>
        <begin position="207"/>
        <end position="220"/>
    </location>
</feature>
<sequence length="548" mass="62412">MLSRAALANIATPPTSLPPKKWIRHSDRRARAGRSVWKEPNDDSPLPGSTKGDSKSSKKPNEEMDMSVVHDSRGKVKSEKEADSPQTSTTLRIHPQERNSKLEDRVQDSKFSDPFICKSSTSGLPIESTTPATLYKRDRVTSTHASSKDRPLITDSKPRNRIASTSHEHKSDSKLPVRSVCEPRRSRPSIPSTPPATTYKKNHIIDNDTSSTDRVFTTSLKKPHNPHTSVLDDLDTKPSRSSMYQEGSSRNPIELTSPPTTDQRSYTLSKNRMPGTSIRPQKLFVCRELGLPPTPYTSRRIRHSSSVSPPSKLDMCKSEDETVKEDMKDDPFTAKSTEPKARREPRQRSPFEQYPGQNFMREIQKKRKEDLNRKRKLSEDMNSDSKRSSGGFMSRFEIDAENNFGVGHVFNEVARGKEARKQMHGADCDCCAGYYEQAAKDLRIPLKELPNRMGQHKNDISRHRHFNPPPTTPPGYWQMGFPDTPQVKTINRQAQENKRRKLEIVEAQAKWSWSLQIQNLNIEVDICNELACLILFFLLTLDFPFQFE</sequence>
<dbReference type="RefSeq" id="XP_007403766.1">
    <property type="nucleotide sequence ID" value="XM_007403704.1"/>
</dbReference>
<keyword evidence="3" id="KW-0539">Nucleus</keyword>
<accession>F4R4L4</accession>
<feature type="domain" description="DNA endonuclease activator Ctp1 C-terminal" evidence="5">
    <location>
        <begin position="410"/>
        <end position="440"/>
    </location>
</feature>
<evidence type="ECO:0000256" key="2">
    <source>
        <dbReference type="ARBA" id="ARBA00022763"/>
    </source>
</evidence>
<keyword evidence="7" id="KW-1185">Reference proteome</keyword>
<feature type="compositionally biased region" description="Basic and acidic residues" evidence="4">
    <location>
        <begin position="94"/>
        <end position="111"/>
    </location>
</feature>
<feature type="compositionally biased region" description="Basic and acidic residues" evidence="4">
    <location>
        <begin position="135"/>
        <end position="158"/>
    </location>
</feature>
<dbReference type="VEuPathDB" id="FungiDB:MELLADRAFT_87124"/>
<feature type="region of interest" description="Disordered" evidence="4">
    <location>
        <begin position="1"/>
        <end position="279"/>
    </location>
</feature>
<dbReference type="Pfam" id="PF08573">
    <property type="entry name" value="SAE2"/>
    <property type="match status" value="2"/>
</dbReference>
<evidence type="ECO:0000256" key="1">
    <source>
        <dbReference type="ARBA" id="ARBA00004123"/>
    </source>
</evidence>
<dbReference type="GO" id="GO:0003684">
    <property type="term" value="F:damaged DNA binding"/>
    <property type="evidence" value="ECO:0007669"/>
    <property type="project" value="TreeGrafter"/>
</dbReference>
<dbReference type="GO" id="GO:0005634">
    <property type="term" value="C:nucleus"/>
    <property type="evidence" value="ECO:0007669"/>
    <property type="project" value="UniProtKB-SubCell"/>
</dbReference>
<proteinExistence type="predicted"/>
<organism evidence="7">
    <name type="scientific">Melampsora larici-populina (strain 98AG31 / pathotype 3-4-7)</name>
    <name type="common">Poplar leaf rust fungus</name>
    <dbReference type="NCBI Taxonomy" id="747676"/>
    <lineage>
        <taxon>Eukaryota</taxon>
        <taxon>Fungi</taxon>
        <taxon>Dikarya</taxon>
        <taxon>Basidiomycota</taxon>
        <taxon>Pucciniomycotina</taxon>
        <taxon>Pucciniomycetes</taxon>
        <taxon>Pucciniales</taxon>
        <taxon>Melampsoraceae</taxon>
        <taxon>Melampsora</taxon>
    </lineage>
</organism>
<dbReference type="STRING" id="747676.F4R4L4"/>
<dbReference type="GO" id="GO:0010792">
    <property type="term" value="P:DNA double-strand break processing involved in repair via single-strand annealing"/>
    <property type="evidence" value="ECO:0007669"/>
    <property type="project" value="TreeGrafter"/>
</dbReference>
<dbReference type="InParanoid" id="F4R4L4"/>
<dbReference type="KEGG" id="mlr:MELLADRAFT_87124"/>
<evidence type="ECO:0000313" key="7">
    <source>
        <dbReference type="Proteomes" id="UP000001072"/>
    </source>
</evidence>
<feature type="compositionally biased region" description="Basic and acidic residues" evidence="4">
    <location>
        <begin position="367"/>
        <end position="387"/>
    </location>
</feature>
<name>F4R4L4_MELLP</name>
<evidence type="ECO:0000256" key="3">
    <source>
        <dbReference type="ARBA" id="ARBA00023242"/>
    </source>
</evidence>
<feature type="compositionally biased region" description="Basic residues" evidence="4">
    <location>
        <begin position="21"/>
        <end position="32"/>
    </location>
</feature>
<dbReference type="PANTHER" id="PTHR15107">
    <property type="entry name" value="RETINOBLASTOMA BINDING PROTEIN 8"/>
    <property type="match status" value="1"/>
</dbReference>
<gene>
    <name evidence="6" type="ORF">MELLADRAFT_87124</name>
</gene>
<feature type="region of interest" description="Disordered" evidence="4">
    <location>
        <begin position="292"/>
        <end position="390"/>
    </location>
</feature>